<accession>A0A1W1EE83</accession>
<feature type="transmembrane region" description="Helical" evidence="1">
    <location>
        <begin position="7"/>
        <end position="28"/>
    </location>
</feature>
<gene>
    <name evidence="2" type="ORF">MNB_SV-5-1831</name>
</gene>
<evidence type="ECO:0000313" key="2">
    <source>
        <dbReference type="EMBL" id="SFZ98318.1"/>
    </source>
</evidence>
<evidence type="ECO:0000256" key="1">
    <source>
        <dbReference type="SAM" id="Phobius"/>
    </source>
</evidence>
<dbReference type="AlphaFoldDB" id="A0A1W1EE83"/>
<reference evidence="2" key="1">
    <citation type="submission" date="2016-10" db="EMBL/GenBank/DDBJ databases">
        <authorList>
            <person name="de Groot N.N."/>
        </authorList>
    </citation>
    <scope>NUCLEOTIDE SEQUENCE</scope>
</reference>
<sequence length="48" mass="5580">MTKEKEYLLYCAFLTMTIQIMLHVYTLLSYKQGTFATQNEKAGSIEVK</sequence>
<proteinExistence type="predicted"/>
<name>A0A1W1EE83_9ZZZZ</name>
<keyword evidence="1" id="KW-1133">Transmembrane helix</keyword>
<organism evidence="2">
    <name type="scientific">hydrothermal vent metagenome</name>
    <dbReference type="NCBI Taxonomy" id="652676"/>
    <lineage>
        <taxon>unclassified sequences</taxon>
        <taxon>metagenomes</taxon>
        <taxon>ecological metagenomes</taxon>
    </lineage>
</organism>
<protein>
    <submittedName>
        <fullName evidence="2">Uncharacterized protein</fullName>
    </submittedName>
</protein>
<dbReference type="EMBL" id="FPKX01000044">
    <property type="protein sequence ID" value="SFZ98318.1"/>
    <property type="molecule type" value="Genomic_DNA"/>
</dbReference>
<keyword evidence="1" id="KW-0472">Membrane</keyword>
<keyword evidence="1" id="KW-0812">Transmembrane</keyword>